<dbReference type="InterPro" id="IPR036264">
    <property type="entry name" value="Bact_exopeptidase_dim_dom"/>
</dbReference>
<dbReference type="PANTHER" id="PTHR42994">
    <property type="entry name" value="PEPTIDASE T"/>
    <property type="match status" value="1"/>
</dbReference>
<dbReference type="GO" id="GO:0046872">
    <property type="term" value="F:metal ion binding"/>
    <property type="evidence" value="ECO:0007669"/>
    <property type="project" value="UniProtKB-UniRule"/>
</dbReference>
<comment type="similarity">
    <text evidence="7">Belongs to the peptidase M42 family.</text>
</comment>
<reference evidence="10 11" key="1">
    <citation type="submission" date="2017-09" db="EMBL/GenBank/DDBJ databases">
        <title>Depth-based differentiation of microbial function through sediment-hosted aquifers and enrichment of novel symbionts in the deep terrestrial subsurface.</title>
        <authorList>
            <person name="Probst A.J."/>
            <person name="Ladd B."/>
            <person name="Jarett J.K."/>
            <person name="Geller-Mcgrath D.E."/>
            <person name="Sieber C.M."/>
            <person name="Emerson J.B."/>
            <person name="Anantharaman K."/>
            <person name="Thomas B.C."/>
            <person name="Malmstrom R."/>
            <person name="Stieglmeier M."/>
            <person name="Klingl A."/>
            <person name="Woyke T."/>
            <person name="Ryan C.M."/>
            <person name="Banfield J.F."/>
        </authorList>
    </citation>
    <scope>NUCLEOTIDE SEQUENCE [LARGE SCALE GENOMIC DNA]</scope>
    <source>
        <strain evidence="10">CG11_big_fil_rev_8_21_14_0_20_37_16</strain>
    </source>
</reference>
<dbReference type="Gene3D" id="3.30.70.360">
    <property type="match status" value="1"/>
</dbReference>
<evidence type="ECO:0000256" key="1">
    <source>
        <dbReference type="ARBA" id="ARBA00001947"/>
    </source>
</evidence>
<dbReference type="Pfam" id="PF01546">
    <property type="entry name" value="Peptidase_M20"/>
    <property type="match status" value="1"/>
</dbReference>
<keyword evidence="6" id="KW-0482">Metalloprotease</keyword>
<dbReference type="InterPro" id="IPR002933">
    <property type="entry name" value="Peptidase_M20"/>
</dbReference>
<dbReference type="AlphaFoldDB" id="A0A2H0KLR9"/>
<dbReference type="EMBL" id="PCVK01000117">
    <property type="protein sequence ID" value="PIQ71314.1"/>
    <property type="molecule type" value="Genomic_DNA"/>
</dbReference>
<comment type="cofactor">
    <cofactor evidence="1">
        <name>Zn(2+)</name>
        <dbReference type="ChEBI" id="CHEBI:29105"/>
    </cofactor>
</comment>
<keyword evidence="4" id="KW-0378">Hydrolase</keyword>
<gene>
    <name evidence="10" type="ORF">COV87_04130</name>
</gene>
<keyword evidence="2" id="KW-0645">Protease</keyword>
<evidence type="ECO:0000313" key="10">
    <source>
        <dbReference type="EMBL" id="PIQ71314.1"/>
    </source>
</evidence>
<evidence type="ECO:0000256" key="8">
    <source>
        <dbReference type="PIRSR" id="PIRSR001123-2"/>
    </source>
</evidence>
<comment type="caution">
    <text evidence="10">The sequence shown here is derived from an EMBL/GenBank/DDBJ whole genome shotgun (WGS) entry which is preliminary data.</text>
</comment>
<dbReference type="PROSITE" id="PS00758">
    <property type="entry name" value="ARGE_DAPE_CPG2_1"/>
    <property type="match status" value="1"/>
</dbReference>
<evidence type="ECO:0000313" key="11">
    <source>
        <dbReference type="Proteomes" id="UP000229497"/>
    </source>
</evidence>
<evidence type="ECO:0000256" key="5">
    <source>
        <dbReference type="ARBA" id="ARBA00022833"/>
    </source>
</evidence>
<evidence type="ECO:0000256" key="7">
    <source>
        <dbReference type="PIRNR" id="PIRNR001123"/>
    </source>
</evidence>
<name>A0A2H0KLR9_9BACT</name>
<evidence type="ECO:0000256" key="3">
    <source>
        <dbReference type="ARBA" id="ARBA00022723"/>
    </source>
</evidence>
<dbReference type="PIRSF" id="PIRSF001123">
    <property type="entry name" value="PepA_GA"/>
    <property type="match status" value="1"/>
</dbReference>
<accession>A0A2H0KLR9</accession>
<dbReference type="Proteomes" id="UP000229497">
    <property type="component" value="Unassembled WGS sequence"/>
</dbReference>
<dbReference type="InterPro" id="IPR001261">
    <property type="entry name" value="ArgE/DapE_CS"/>
</dbReference>
<protein>
    <recommendedName>
        <fullName evidence="9">Peptidase M20 dimerisation domain-containing protein</fullName>
    </recommendedName>
</protein>
<keyword evidence="5" id="KW-0862">Zinc</keyword>
<dbReference type="InterPro" id="IPR008007">
    <property type="entry name" value="Peptidase_M42"/>
</dbReference>
<comment type="cofactor">
    <cofactor evidence="8">
        <name>a divalent metal cation</name>
        <dbReference type="ChEBI" id="CHEBI:60240"/>
    </cofactor>
    <text evidence="8">Binds 2 divalent metal cations per subunit.</text>
</comment>
<dbReference type="GO" id="GO:0004177">
    <property type="term" value="F:aminopeptidase activity"/>
    <property type="evidence" value="ECO:0007669"/>
    <property type="project" value="UniProtKB-UniRule"/>
</dbReference>
<proteinExistence type="inferred from homology"/>
<sequence>MNNVIDIFLSIVKIDSPSGKEGQISLFLQKWLTNNKFQLKIDTVGNIYAKNNVKGVPLLFCAHMDTVQPGENINPIVKNGIIKSNGKTILGADNKAAIAAIMSAVDTNCNRSLEILFTVKEETGDGVEHFHFEWIEAKKALIFDSAKPLGGIILRSPYIYNFDIQFTGKAAHSSTPNAGINAFIPAFKMLSKLPVGSIDKDETTINVGLVEGGTGINTIPNTIHIQGEVRSYSKKLFDQHLKKIKQLAEKYATKYKVKYTFALNGYCSGYTHSYKDPLIGLVSNIFLQSAIKPVIYAHSGVSDANVLNEHGIKTLNLSDGVQFPHTTSEQINVQDLINLSKLVQKCITEL</sequence>
<evidence type="ECO:0000256" key="2">
    <source>
        <dbReference type="ARBA" id="ARBA00022670"/>
    </source>
</evidence>
<dbReference type="PANTHER" id="PTHR42994:SF2">
    <property type="entry name" value="PEPTIDASE"/>
    <property type="match status" value="1"/>
</dbReference>
<dbReference type="GO" id="GO:0006508">
    <property type="term" value="P:proteolysis"/>
    <property type="evidence" value="ECO:0007669"/>
    <property type="project" value="UniProtKB-KW"/>
</dbReference>
<dbReference type="InterPro" id="IPR011650">
    <property type="entry name" value="Peptidase_M20_dimer"/>
</dbReference>
<feature type="binding site" evidence="8">
    <location>
        <position position="63"/>
    </location>
    <ligand>
        <name>Zn(2+)</name>
        <dbReference type="ChEBI" id="CHEBI:29105"/>
        <label>1</label>
    </ligand>
</feature>
<keyword evidence="3 8" id="KW-0479">Metal-binding</keyword>
<dbReference type="SUPFAM" id="SSF55031">
    <property type="entry name" value="Bacterial exopeptidase dimerisation domain"/>
    <property type="match status" value="1"/>
</dbReference>
<evidence type="ECO:0000256" key="4">
    <source>
        <dbReference type="ARBA" id="ARBA00022801"/>
    </source>
</evidence>
<dbReference type="Gene3D" id="3.40.630.10">
    <property type="entry name" value="Zn peptidases"/>
    <property type="match status" value="1"/>
</dbReference>
<dbReference type="SUPFAM" id="SSF53187">
    <property type="entry name" value="Zn-dependent exopeptidases"/>
    <property type="match status" value="1"/>
</dbReference>
<feature type="domain" description="Peptidase M20 dimerisation" evidence="9">
    <location>
        <begin position="161"/>
        <end position="255"/>
    </location>
</feature>
<evidence type="ECO:0000256" key="6">
    <source>
        <dbReference type="ARBA" id="ARBA00023049"/>
    </source>
</evidence>
<dbReference type="GO" id="GO:0008237">
    <property type="term" value="F:metallopeptidase activity"/>
    <property type="evidence" value="ECO:0007669"/>
    <property type="project" value="UniProtKB-KW"/>
</dbReference>
<dbReference type="Pfam" id="PF07687">
    <property type="entry name" value="M20_dimer"/>
    <property type="match status" value="1"/>
</dbReference>
<organism evidence="10 11">
    <name type="scientific">Candidatus Roizmanbacteria bacterium CG11_big_fil_rev_8_21_14_0_20_37_16</name>
    <dbReference type="NCBI Taxonomy" id="1974857"/>
    <lineage>
        <taxon>Bacteria</taxon>
        <taxon>Candidatus Roizmaniibacteriota</taxon>
    </lineage>
</organism>
<evidence type="ECO:0000259" key="9">
    <source>
        <dbReference type="Pfam" id="PF07687"/>
    </source>
</evidence>